<keyword evidence="3" id="KW-1185">Reference proteome</keyword>
<evidence type="ECO:0000313" key="3">
    <source>
        <dbReference type="Proteomes" id="UP000830671"/>
    </source>
</evidence>
<name>A0A9Q8T976_9PEZI</name>
<protein>
    <recommendedName>
        <fullName evidence="4">Secreted protein</fullName>
    </recommendedName>
</protein>
<evidence type="ECO:0008006" key="4">
    <source>
        <dbReference type="Google" id="ProtNLM"/>
    </source>
</evidence>
<dbReference type="GeneID" id="73349991"/>
<dbReference type="AlphaFoldDB" id="A0A9Q8T976"/>
<proteinExistence type="predicted"/>
<dbReference type="KEGG" id="clup:CLUP02_16057"/>
<evidence type="ECO:0000256" key="1">
    <source>
        <dbReference type="SAM" id="SignalP"/>
    </source>
</evidence>
<dbReference type="Proteomes" id="UP000830671">
    <property type="component" value="Chromosome 9"/>
</dbReference>
<organism evidence="2 3">
    <name type="scientific">Colletotrichum lupini</name>
    <dbReference type="NCBI Taxonomy" id="145971"/>
    <lineage>
        <taxon>Eukaryota</taxon>
        <taxon>Fungi</taxon>
        <taxon>Dikarya</taxon>
        <taxon>Ascomycota</taxon>
        <taxon>Pezizomycotina</taxon>
        <taxon>Sordariomycetes</taxon>
        <taxon>Hypocreomycetidae</taxon>
        <taxon>Glomerellales</taxon>
        <taxon>Glomerellaceae</taxon>
        <taxon>Colletotrichum</taxon>
        <taxon>Colletotrichum acutatum species complex</taxon>
    </lineage>
</organism>
<dbReference type="RefSeq" id="XP_049152128.1">
    <property type="nucleotide sequence ID" value="XM_049294981.1"/>
</dbReference>
<reference evidence="2" key="1">
    <citation type="journal article" date="2021" name="Mol. Plant Microbe Interact.">
        <title>Complete Genome Sequence of the Plant-Pathogenic Fungus Colletotrichum lupini.</title>
        <authorList>
            <person name="Baroncelli R."/>
            <person name="Pensec F."/>
            <person name="Da Lio D."/>
            <person name="Boufleur T."/>
            <person name="Vicente I."/>
            <person name="Sarrocco S."/>
            <person name="Picot A."/>
            <person name="Baraldi E."/>
            <person name="Sukno S."/>
            <person name="Thon M."/>
            <person name="Le Floch G."/>
        </authorList>
    </citation>
    <scope>NUCLEOTIDE SEQUENCE</scope>
    <source>
        <strain evidence="2">IMI 504893</strain>
    </source>
</reference>
<gene>
    <name evidence="2" type="ORF">CLUP02_16057</name>
</gene>
<keyword evidence="1" id="KW-0732">Signal</keyword>
<accession>A0A9Q8T976</accession>
<evidence type="ECO:0000313" key="2">
    <source>
        <dbReference type="EMBL" id="UQC90527.1"/>
    </source>
</evidence>
<feature type="signal peptide" evidence="1">
    <location>
        <begin position="1"/>
        <end position="17"/>
    </location>
</feature>
<dbReference type="EMBL" id="CP019481">
    <property type="protein sequence ID" value="UQC90527.1"/>
    <property type="molecule type" value="Genomic_DNA"/>
</dbReference>
<feature type="chain" id="PRO_5040396919" description="Secreted protein" evidence="1">
    <location>
        <begin position="18"/>
        <end position="137"/>
    </location>
</feature>
<sequence length="137" mass="16003">MKFQAVLFVSFLPSVLGWWNCRIPKGGDLGTCLWDGDLKTELTCGQVKLSLLLLDMILTIFVRFERVKLLICLCNRATRARHLATDVFLSVRELRTARRQTEGVHFWIRNYLRSKRCCWILHVVLDYYGDILEKIPS</sequence>